<reference evidence="1 2" key="1">
    <citation type="submission" date="2021-06" db="EMBL/GenBank/DDBJ databases">
        <title>Genome sequence of Babesia caballi.</title>
        <authorList>
            <person name="Yamagishi J."/>
            <person name="Kidaka T."/>
            <person name="Ochi A."/>
        </authorList>
    </citation>
    <scope>NUCLEOTIDE SEQUENCE [LARGE SCALE GENOMIC DNA]</scope>
    <source>
        <strain evidence="1">USDA-D6B2</strain>
    </source>
</reference>
<protein>
    <submittedName>
        <fullName evidence="1">DNA mismatch repair protein MutS</fullName>
    </submittedName>
</protein>
<dbReference type="GeneID" id="94193355"/>
<gene>
    <name evidence="1" type="ORF">BcabD6B2_13070</name>
</gene>
<proteinExistence type="predicted"/>
<dbReference type="RefSeq" id="XP_067713943.1">
    <property type="nucleotide sequence ID" value="XM_067857842.1"/>
</dbReference>
<evidence type="ECO:0000313" key="2">
    <source>
        <dbReference type="Proteomes" id="UP001497744"/>
    </source>
</evidence>
<comment type="caution">
    <text evidence="1">The sequence shown here is derived from an EMBL/GenBank/DDBJ whole genome shotgun (WGS) entry which is preliminary data.</text>
</comment>
<dbReference type="EMBL" id="BPLF01000001">
    <property type="protein sequence ID" value="GIX61872.1"/>
    <property type="molecule type" value="Genomic_DNA"/>
</dbReference>
<evidence type="ECO:0000313" key="1">
    <source>
        <dbReference type="EMBL" id="GIX61872.1"/>
    </source>
</evidence>
<dbReference type="AlphaFoldDB" id="A0AAV4LQI1"/>
<keyword evidence="2" id="KW-1185">Reference proteome</keyword>
<sequence>MSFKPISLQAKRLVSHVDGQSIRLLPNVGQQGYKMVFQCANLRIYTSSLNFLIIRHLLQHVIKIRHEAVGQLLDSTLTLKLRDIFHLFQDILYVTTEATVNASKRRLHRTKRPLKPLLTTSHTFLARLDGFTELRGILNFQIRMIIPQHPQERRNEHQHGVPQTLYWKVGYCNPNVGLNLCTPILIPNELPKSLGQLGN</sequence>
<dbReference type="Proteomes" id="UP001497744">
    <property type="component" value="Unassembled WGS sequence"/>
</dbReference>
<accession>A0AAV4LQI1</accession>
<organism evidence="1 2">
    <name type="scientific">Babesia caballi</name>
    <dbReference type="NCBI Taxonomy" id="5871"/>
    <lineage>
        <taxon>Eukaryota</taxon>
        <taxon>Sar</taxon>
        <taxon>Alveolata</taxon>
        <taxon>Apicomplexa</taxon>
        <taxon>Aconoidasida</taxon>
        <taxon>Piroplasmida</taxon>
        <taxon>Babesiidae</taxon>
        <taxon>Babesia</taxon>
    </lineage>
</organism>
<name>A0AAV4LQI1_BABCB</name>